<dbReference type="InterPro" id="IPR011042">
    <property type="entry name" value="6-blade_b-propeller_TolB-like"/>
</dbReference>
<feature type="compositionally biased region" description="Pro residues" evidence="5">
    <location>
        <begin position="960"/>
        <end position="972"/>
    </location>
</feature>
<dbReference type="InterPro" id="IPR036116">
    <property type="entry name" value="FN3_sf"/>
</dbReference>
<dbReference type="InterPro" id="IPR000601">
    <property type="entry name" value="PKD_dom"/>
</dbReference>
<reference evidence="9 10" key="1">
    <citation type="submission" date="2024-09" db="EMBL/GenBank/DDBJ databases">
        <authorList>
            <person name="Sun Q."/>
            <person name="Mori K."/>
        </authorList>
    </citation>
    <scope>NUCLEOTIDE SEQUENCE [LARGE SCALE GENOMIC DNA]</scope>
    <source>
        <strain evidence="9 10">CCM 3426</strain>
    </source>
</reference>
<dbReference type="SMART" id="SM00089">
    <property type="entry name" value="PKD"/>
    <property type="match status" value="1"/>
</dbReference>
<evidence type="ECO:0000259" key="8">
    <source>
        <dbReference type="PROSITE" id="PS50853"/>
    </source>
</evidence>
<evidence type="ECO:0000256" key="4">
    <source>
        <dbReference type="ARBA" id="ARBA00023326"/>
    </source>
</evidence>
<keyword evidence="4" id="KW-0624">Polysaccharide degradation</keyword>
<dbReference type="InterPro" id="IPR006558">
    <property type="entry name" value="LamG-like"/>
</dbReference>
<dbReference type="InterPro" id="IPR013320">
    <property type="entry name" value="ConA-like_dom_sf"/>
</dbReference>
<dbReference type="Gene3D" id="2.60.120.200">
    <property type="match status" value="2"/>
</dbReference>
<dbReference type="InterPro" id="IPR012938">
    <property type="entry name" value="Glc/Sorbosone_DH"/>
</dbReference>
<protein>
    <submittedName>
        <fullName evidence="9">LamG-like jellyroll fold domain-containing protein</fullName>
    </submittedName>
</protein>
<keyword evidence="4" id="KW-0119">Carbohydrate metabolism</keyword>
<dbReference type="InterPro" id="IPR013783">
    <property type="entry name" value="Ig-like_fold"/>
</dbReference>
<evidence type="ECO:0000313" key="10">
    <source>
        <dbReference type="Proteomes" id="UP001589647"/>
    </source>
</evidence>
<dbReference type="Pfam" id="PF13385">
    <property type="entry name" value="Laminin_G_3"/>
    <property type="match status" value="2"/>
</dbReference>
<dbReference type="Pfam" id="PF18911">
    <property type="entry name" value="PKD_4"/>
    <property type="match status" value="1"/>
</dbReference>
<dbReference type="InterPro" id="IPR022409">
    <property type="entry name" value="PKD/Chitinase_dom"/>
</dbReference>
<dbReference type="InterPro" id="IPR011041">
    <property type="entry name" value="Quinoprot_gluc/sorb_DH_b-prop"/>
</dbReference>
<evidence type="ECO:0000313" key="9">
    <source>
        <dbReference type="EMBL" id="MFB9205092.1"/>
    </source>
</evidence>
<feature type="chain" id="PRO_5045336462" evidence="6">
    <location>
        <begin position="30"/>
        <end position="1271"/>
    </location>
</feature>
<dbReference type="InterPro" id="IPR035986">
    <property type="entry name" value="PKD_dom_sf"/>
</dbReference>
<feature type="region of interest" description="Disordered" evidence="5">
    <location>
        <begin position="951"/>
        <end position="982"/>
    </location>
</feature>
<feature type="signal peptide" evidence="6">
    <location>
        <begin position="1"/>
        <end position="29"/>
    </location>
</feature>
<organism evidence="9 10">
    <name type="scientific">Nonomuraea spiralis</name>
    <dbReference type="NCBI Taxonomy" id="46182"/>
    <lineage>
        <taxon>Bacteria</taxon>
        <taxon>Bacillati</taxon>
        <taxon>Actinomycetota</taxon>
        <taxon>Actinomycetes</taxon>
        <taxon>Streptosporangiales</taxon>
        <taxon>Streptosporangiaceae</taxon>
        <taxon>Nonomuraea</taxon>
    </lineage>
</organism>
<dbReference type="SMART" id="SM00060">
    <property type="entry name" value="FN3"/>
    <property type="match status" value="2"/>
</dbReference>
<evidence type="ECO:0000259" key="7">
    <source>
        <dbReference type="PROSITE" id="PS50093"/>
    </source>
</evidence>
<dbReference type="PANTHER" id="PTHR19328:SF13">
    <property type="entry name" value="HIPL1 PROTEIN"/>
    <property type="match status" value="1"/>
</dbReference>
<evidence type="ECO:0000256" key="3">
    <source>
        <dbReference type="ARBA" id="ARBA00023295"/>
    </source>
</evidence>
<keyword evidence="3" id="KW-0326">Glycosidase</keyword>
<feature type="domain" description="PKD" evidence="7">
    <location>
        <begin position="480"/>
        <end position="564"/>
    </location>
</feature>
<dbReference type="RefSeq" id="WP_189653326.1">
    <property type="nucleotide sequence ID" value="NZ_BMRC01000039.1"/>
</dbReference>
<dbReference type="Gene3D" id="2.120.10.30">
    <property type="entry name" value="TolB, C-terminal domain"/>
    <property type="match status" value="1"/>
</dbReference>
<gene>
    <name evidence="9" type="ORF">ACFFV7_28120</name>
</gene>
<dbReference type="EMBL" id="JBHMEI010000024">
    <property type="protein sequence ID" value="MFB9205092.1"/>
    <property type="molecule type" value="Genomic_DNA"/>
</dbReference>
<dbReference type="SUPFAM" id="SSF49265">
    <property type="entry name" value="Fibronectin type III"/>
    <property type="match status" value="1"/>
</dbReference>
<dbReference type="SUPFAM" id="SSF50952">
    <property type="entry name" value="Soluble quinoprotein glucose dehydrogenase"/>
    <property type="match status" value="1"/>
</dbReference>
<accession>A0ABV5IKN3</accession>
<dbReference type="InterPro" id="IPR003961">
    <property type="entry name" value="FN3_dom"/>
</dbReference>
<evidence type="ECO:0000256" key="1">
    <source>
        <dbReference type="ARBA" id="ARBA00022729"/>
    </source>
</evidence>
<name>A0ABV5IKN3_9ACTN</name>
<evidence type="ECO:0000256" key="2">
    <source>
        <dbReference type="ARBA" id="ARBA00023157"/>
    </source>
</evidence>
<sequence length="1271" mass="130633">MLRRLRHALLSVLLITTGLAIVAPPAAQALPGSFQRQVVFSGLTNPTNIEFASDGRVFVAEKSGLIKVFDSLTDTTPAVYADLRTQVHNFWDRGLLGMALHPNFPADPRIYVLYSYDAVPGGSAPRWGTAGATADPCPTPPGATGDGCLITGRLSALAPSGGSVVETPLITDWCQQHPSHSVGDLKFGPDGMLYASGGDGASFNFADYGQDNLTSSDVTPDNPCGDPPSPVGTALSPPAAEGGALRSQDLRTSGDPAGLNGSIIRIDPDTGAAAPGNPNAGSADPNAARIIAYGQRNPFRITVRPGTNEIWAGEVGWNTYEEINRIASPTGPVSNFGWPCYEGPARQSGYDNLNLTLCENLYAAGPTAVAQPYFSWNHSSKPAPNDPCPSGGSSSSGVAFHTGGSYPAAYDGALFFSDFSRSCVWVMTKGANGLPDPATVTTFDSGMPAVEVQSGPGGDLFAVDYTNGQVVRYIYANHPPSAVIGASATTGVPPLTVNFTAADSSDADGDPLTFQWDLDGDGELDDSTATTPSFTYTQPGSYAVRLRAGDGHGGQGDATVTINVGNTSPQATINTPSTAFTWAVGDTIAYSGTATDAQDGTIPGSRMVWKLSLLHCPLTCHEHEITSATGTSGSFVAPDHEYPSYLKLSLTATDAQGLDDVKSVVLQPKTVNIGFETSPPGLQIGFNSEQSVTPFVRTVIAGSHNSISAPSPQSADGFTHTFASWSDGGANSHNITASANATYTATFERAQAPDGLVAAYGMDEGAGTAVADSSGKGNAGTAASTTWSTTGKFGKALSFNGTSSWVTVADSGSLHLTDGMTLEAWVRPTSVTGWRTVLMKEFGADLAYAIMGSGSSGPAAFVYTSGGTANAPAATNLPLNTWSHVAATYDGASLRLYVNGVVADSNTMNGNLRTGTSPLRIGGNSGSGEYFSGLIDEVRVYNRALTPAQISTDMNTPVGPQGPPDTQPPTAPGPLTATGGPGSTQLVWTPATDNVGVTGYTVHRSATAGFTPSGANQVGSTAGPSFIDSGVAPGTYYYRVVAFDGASNTGPPSNEVSAVVTQPPTVSGLVAAYGMNASTGAAVADTSGNGNNGTATAATWTAGKYGQALSFNGTSSWVTVADSGSLHLTDAMTLEAWVRPASMSGWRTVLMKEFGADLAYAIMSSGSSGNPAAFIYTSSGVNAQAANYLPLNAWSHVAATYDGATLRFYVNGVLVATNPTGGNLRTGTSPLRIGGNSGSGDYFSGLIDEVRIYNKVLTPAQIATDMNTPVS</sequence>
<dbReference type="SMART" id="SM00560">
    <property type="entry name" value="LamGL"/>
    <property type="match status" value="2"/>
</dbReference>
<keyword evidence="10" id="KW-1185">Reference proteome</keyword>
<keyword evidence="3" id="KW-0378">Hydrolase</keyword>
<dbReference type="PANTHER" id="PTHR19328">
    <property type="entry name" value="HEDGEHOG-INTERACTING PROTEIN"/>
    <property type="match status" value="1"/>
</dbReference>
<evidence type="ECO:0000256" key="6">
    <source>
        <dbReference type="SAM" id="SignalP"/>
    </source>
</evidence>
<feature type="compositionally biased region" description="Low complexity" evidence="5">
    <location>
        <begin position="269"/>
        <end position="284"/>
    </location>
</feature>
<proteinExistence type="predicted"/>
<evidence type="ECO:0000256" key="5">
    <source>
        <dbReference type="SAM" id="MobiDB-lite"/>
    </source>
</evidence>
<feature type="domain" description="Fibronectin type-III" evidence="8">
    <location>
        <begin position="968"/>
        <end position="1064"/>
    </location>
</feature>
<feature type="region of interest" description="Disordered" evidence="5">
    <location>
        <begin position="212"/>
        <end position="284"/>
    </location>
</feature>
<dbReference type="CDD" id="cd00146">
    <property type="entry name" value="PKD"/>
    <property type="match status" value="1"/>
</dbReference>
<keyword evidence="1 6" id="KW-0732">Signal</keyword>
<dbReference type="PROSITE" id="PS50093">
    <property type="entry name" value="PKD"/>
    <property type="match status" value="1"/>
</dbReference>
<dbReference type="Proteomes" id="UP001589647">
    <property type="component" value="Unassembled WGS sequence"/>
</dbReference>
<dbReference type="PROSITE" id="PS50853">
    <property type="entry name" value="FN3"/>
    <property type="match status" value="1"/>
</dbReference>
<dbReference type="SUPFAM" id="SSF49899">
    <property type="entry name" value="Concanavalin A-like lectins/glucanases"/>
    <property type="match status" value="2"/>
</dbReference>
<dbReference type="Pfam" id="PF07995">
    <property type="entry name" value="GSDH"/>
    <property type="match status" value="2"/>
</dbReference>
<dbReference type="Gene3D" id="2.60.40.10">
    <property type="entry name" value="Immunoglobulins"/>
    <property type="match status" value="2"/>
</dbReference>
<keyword evidence="2" id="KW-1015">Disulfide bond</keyword>
<comment type="caution">
    <text evidence="9">The sequence shown here is derived from an EMBL/GenBank/DDBJ whole genome shotgun (WGS) entry which is preliminary data.</text>
</comment>
<dbReference type="SUPFAM" id="SSF49299">
    <property type="entry name" value="PKD domain"/>
    <property type="match status" value="1"/>
</dbReference>